<evidence type="ECO:0000313" key="3">
    <source>
        <dbReference type="Proteomes" id="UP000032141"/>
    </source>
</evidence>
<evidence type="ECO:0000256" key="1">
    <source>
        <dbReference type="SAM" id="MobiDB-lite"/>
    </source>
</evidence>
<dbReference type="AlphaFoldDB" id="A0A0D3CPH3"/>
<dbReference type="Gramene" id="Bo6g018300.1">
    <property type="protein sequence ID" value="Bo6g018300.1"/>
    <property type="gene ID" value="Bo6g018300"/>
</dbReference>
<organism evidence="2 3">
    <name type="scientific">Brassica oleracea var. oleracea</name>
    <dbReference type="NCBI Taxonomy" id="109376"/>
    <lineage>
        <taxon>Eukaryota</taxon>
        <taxon>Viridiplantae</taxon>
        <taxon>Streptophyta</taxon>
        <taxon>Embryophyta</taxon>
        <taxon>Tracheophyta</taxon>
        <taxon>Spermatophyta</taxon>
        <taxon>Magnoliopsida</taxon>
        <taxon>eudicotyledons</taxon>
        <taxon>Gunneridae</taxon>
        <taxon>Pentapetalae</taxon>
        <taxon>rosids</taxon>
        <taxon>malvids</taxon>
        <taxon>Brassicales</taxon>
        <taxon>Brassicaceae</taxon>
        <taxon>Brassiceae</taxon>
        <taxon>Brassica</taxon>
    </lineage>
</organism>
<name>A0A0D3CPH3_BRAOL</name>
<dbReference type="Proteomes" id="UP000032141">
    <property type="component" value="Chromosome C6"/>
</dbReference>
<dbReference type="EnsemblPlants" id="Bo6g018300.1">
    <property type="protein sequence ID" value="Bo6g018300.1"/>
    <property type="gene ID" value="Bo6g018300"/>
</dbReference>
<keyword evidence="3" id="KW-1185">Reference proteome</keyword>
<proteinExistence type="predicted"/>
<accession>A0A0D3CPH3</accession>
<reference evidence="2" key="2">
    <citation type="submission" date="2015-03" db="UniProtKB">
        <authorList>
            <consortium name="EnsemblPlants"/>
        </authorList>
    </citation>
    <scope>IDENTIFICATION</scope>
</reference>
<dbReference type="HOGENOM" id="CLU_2430145_0_0_1"/>
<sequence>MRPMPATHFDNSFPDRVTTNDDSAIPFHAVGDGHNRAYAELSTEALRPSLNRLLHKLDRGGSFCQRNRKRSPTLRLEKHHLSPRPALRNSD</sequence>
<feature type="region of interest" description="Disordered" evidence="1">
    <location>
        <begin position="63"/>
        <end position="91"/>
    </location>
</feature>
<protein>
    <submittedName>
        <fullName evidence="2">Uncharacterized protein</fullName>
    </submittedName>
</protein>
<evidence type="ECO:0000313" key="2">
    <source>
        <dbReference type="EnsemblPlants" id="Bo6g018300.1"/>
    </source>
</evidence>
<reference evidence="2 3" key="1">
    <citation type="journal article" date="2014" name="Genome Biol.">
        <title>Transcriptome and methylome profiling reveals relics of genome dominance in the mesopolyploid Brassica oleracea.</title>
        <authorList>
            <person name="Parkin I.A."/>
            <person name="Koh C."/>
            <person name="Tang H."/>
            <person name="Robinson S.J."/>
            <person name="Kagale S."/>
            <person name="Clarke W.E."/>
            <person name="Town C.D."/>
            <person name="Nixon J."/>
            <person name="Krishnakumar V."/>
            <person name="Bidwell S.L."/>
            <person name="Denoeud F."/>
            <person name="Belcram H."/>
            <person name="Links M.G."/>
            <person name="Just J."/>
            <person name="Clarke C."/>
            <person name="Bender T."/>
            <person name="Huebert T."/>
            <person name="Mason A.S."/>
            <person name="Pires J.C."/>
            <person name="Barker G."/>
            <person name="Moore J."/>
            <person name="Walley P.G."/>
            <person name="Manoli S."/>
            <person name="Batley J."/>
            <person name="Edwards D."/>
            <person name="Nelson M.N."/>
            <person name="Wang X."/>
            <person name="Paterson A.H."/>
            <person name="King G."/>
            <person name="Bancroft I."/>
            <person name="Chalhoub B."/>
            <person name="Sharpe A.G."/>
        </authorList>
    </citation>
    <scope>NUCLEOTIDE SEQUENCE</scope>
    <source>
        <strain evidence="2 3">cv. TO1000</strain>
    </source>
</reference>